<evidence type="ECO:0000313" key="2">
    <source>
        <dbReference type="EMBL" id="GIT94729.1"/>
    </source>
</evidence>
<dbReference type="EMBL" id="BPFH01000002">
    <property type="protein sequence ID" value="GIT94729.1"/>
    <property type="molecule type" value="Genomic_DNA"/>
</dbReference>
<keyword evidence="3" id="KW-1185">Reference proteome</keyword>
<keyword evidence="1" id="KW-1133">Transmembrane helix</keyword>
<name>A0ABQ4NK08_9RHOB</name>
<sequence>MVRAFLRDEAGAVTVDWVVLTAAVTGLVLATMGLMGETLQTQVNRIDDRLNAPSIIARIQGGFGYTPHDGAQYDSLMTSMSQLSSTDLAQIAAYSNALNDQITDTTDAEIVGQVADFSAAVDVAYLNAGGVRDTGTTFDETELTRISSDMGYDPSALTGG</sequence>
<reference evidence="2 3" key="1">
    <citation type="submission" date="2021-05" db="EMBL/GenBank/DDBJ databases">
        <title>Bacteria Genome sequencing.</title>
        <authorList>
            <person name="Takabe Y."/>
            <person name="Nakajima Y."/>
            <person name="Suzuki S."/>
            <person name="Shiozaki T."/>
        </authorList>
    </citation>
    <scope>NUCLEOTIDE SEQUENCE [LARGE SCALE GENOMIC DNA]</scope>
    <source>
        <strain evidence="2 3">AI_62</strain>
    </source>
</reference>
<accession>A0ABQ4NK08</accession>
<dbReference type="RefSeq" id="WP_220748543.1">
    <property type="nucleotide sequence ID" value="NZ_BPFH01000002.1"/>
</dbReference>
<evidence type="ECO:0008006" key="4">
    <source>
        <dbReference type="Google" id="ProtNLM"/>
    </source>
</evidence>
<dbReference type="Proteomes" id="UP000786693">
    <property type="component" value="Unassembled WGS sequence"/>
</dbReference>
<feature type="transmembrane region" description="Helical" evidence="1">
    <location>
        <begin position="17"/>
        <end position="35"/>
    </location>
</feature>
<comment type="caution">
    <text evidence="2">The sequence shown here is derived from an EMBL/GenBank/DDBJ whole genome shotgun (WGS) entry which is preliminary data.</text>
</comment>
<organism evidence="2 3">
    <name type="scientific">Jannaschia pagri</name>
    <dbReference type="NCBI Taxonomy" id="2829797"/>
    <lineage>
        <taxon>Bacteria</taxon>
        <taxon>Pseudomonadati</taxon>
        <taxon>Pseudomonadota</taxon>
        <taxon>Alphaproteobacteria</taxon>
        <taxon>Rhodobacterales</taxon>
        <taxon>Roseobacteraceae</taxon>
        <taxon>Jannaschia</taxon>
    </lineage>
</organism>
<evidence type="ECO:0000313" key="3">
    <source>
        <dbReference type="Proteomes" id="UP000786693"/>
    </source>
</evidence>
<keyword evidence="1" id="KW-0812">Transmembrane</keyword>
<gene>
    <name evidence="2" type="ORF">JANAI62_13520</name>
</gene>
<proteinExistence type="predicted"/>
<evidence type="ECO:0000256" key="1">
    <source>
        <dbReference type="SAM" id="Phobius"/>
    </source>
</evidence>
<protein>
    <recommendedName>
        <fullName evidence="4">Pilus assembly protein</fullName>
    </recommendedName>
</protein>
<keyword evidence="1" id="KW-0472">Membrane</keyword>